<dbReference type="AlphaFoldDB" id="A0A1V0TR34"/>
<dbReference type="EMBL" id="CP020569">
    <property type="protein sequence ID" value="ARF55417.1"/>
    <property type="molecule type" value="Genomic_DNA"/>
</dbReference>
<accession>A0A1V0TR34</accession>
<dbReference type="KEGG" id="sgv:B1H19_15565"/>
<sequence>MRKAFRWLLSLVVLIGTVGLGGASAGAATAAEPRTTDTGQDHKSADRNSTNKSSTNENSADEDIKDRILAIPGMHFVEEKPVDGYRYFVLEYTQWIDHHDHSKGTFQQRLTVLHKSVDRPTVFFTSGYNVSTTPTRSEPAKIIDGNQVSLEYRYFIPSRPQPADWTKLNIRQAATDQHRIFTALHRIYRKHWIATGGSKGGMTATYYRRFFPHDMNGTVAYVAPNDVNNDEDSAYDRFFKTVGTAQCRTALAAIEREALVRRTEMVKRFQDWAAKEKRTFTTVGSADRAYEVMVTDLVFGFWQYQPAEAACAKVPAPTVSTDELWKWMDEVGGFAGYTDQGMEQFLPYYYQAGTQLGEPSYGYPELAGLLKYPGINNSRTFVPKDIPMHFDKRAMPDVDHWVRHHANRMMFVNGQYDPWSSEHFELGKGARESFVFTVPGGNHGSNIAKLKDADRTRATAELLDWAGVTPTGDKPTAQAPYDRRLDRQDIRRMPVLQP</sequence>
<dbReference type="GO" id="GO:0004177">
    <property type="term" value="F:aminopeptidase activity"/>
    <property type="evidence" value="ECO:0007669"/>
    <property type="project" value="UniProtKB-KW"/>
</dbReference>
<name>A0A1V0TR34_9ACTN</name>
<keyword evidence="2 5" id="KW-0732">Signal</keyword>
<protein>
    <submittedName>
        <fullName evidence="6">Aminopeptidase</fullName>
    </submittedName>
</protein>
<dbReference type="OrthoDB" id="3979391at2"/>
<evidence type="ECO:0000256" key="5">
    <source>
        <dbReference type="SAM" id="SignalP"/>
    </source>
</evidence>
<feature type="compositionally biased region" description="Low complexity" evidence="4">
    <location>
        <begin position="48"/>
        <end position="58"/>
    </location>
</feature>
<proteinExistence type="predicted"/>
<dbReference type="Pfam" id="PF05576">
    <property type="entry name" value="Peptidase_S37"/>
    <property type="match status" value="1"/>
</dbReference>
<keyword evidence="6" id="KW-0031">Aminopeptidase</keyword>
<dbReference type="PANTHER" id="PTHR11010:SF38">
    <property type="entry name" value="LYSOSOMAL PRO-X CARBOXYPEPTIDASE"/>
    <property type="match status" value="1"/>
</dbReference>
<dbReference type="InterPro" id="IPR008761">
    <property type="entry name" value="Peptidase_S37"/>
</dbReference>
<dbReference type="GO" id="GO:0006508">
    <property type="term" value="P:proteolysis"/>
    <property type="evidence" value="ECO:0007669"/>
    <property type="project" value="UniProtKB-KW"/>
</dbReference>
<feature type="region of interest" description="Disordered" evidence="4">
    <location>
        <begin position="27"/>
        <end position="64"/>
    </location>
</feature>
<evidence type="ECO:0000256" key="2">
    <source>
        <dbReference type="ARBA" id="ARBA00022729"/>
    </source>
</evidence>
<evidence type="ECO:0000313" key="6">
    <source>
        <dbReference type="EMBL" id="ARF55417.1"/>
    </source>
</evidence>
<keyword evidence="7" id="KW-1185">Reference proteome</keyword>
<dbReference type="GO" id="GO:0008239">
    <property type="term" value="F:dipeptidyl-peptidase activity"/>
    <property type="evidence" value="ECO:0007669"/>
    <property type="project" value="TreeGrafter"/>
</dbReference>
<feature type="compositionally biased region" description="Basic and acidic residues" evidence="4">
    <location>
        <begin position="481"/>
        <end position="492"/>
    </location>
</feature>
<keyword evidence="1" id="KW-0645">Protease</keyword>
<dbReference type="ESTHER" id="9actn-a0a1v0tr34">
    <property type="family name" value="Peptidase_S37"/>
</dbReference>
<keyword evidence="3" id="KW-0378">Hydrolase</keyword>
<evidence type="ECO:0000256" key="4">
    <source>
        <dbReference type="SAM" id="MobiDB-lite"/>
    </source>
</evidence>
<reference evidence="6 7" key="1">
    <citation type="submission" date="2017-04" db="EMBL/GenBank/DDBJ databases">
        <title>Complete Genome Sequence of Streptomyces gilvosporeus F607, a Capable Producer of Natamycin.</title>
        <authorList>
            <person name="Zong G."/>
            <person name="Zhong C."/>
            <person name="Fu J."/>
            <person name="Qin R."/>
            <person name="Cao G."/>
        </authorList>
    </citation>
    <scope>NUCLEOTIDE SEQUENCE [LARGE SCALE GENOMIC DNA]</scope>
    <source>
        <strain evidence="6 7">F607</strain>
    </source>
</reference>
<dbReference type="SUPFAM" id="SSF53474">
    <property type="entry name" value="alpha/beta-Hydrolases"/>
    <property type="match status" value="1"/>
</dbReference>
<dbReference type="Gene3D" id="3.40.50.1820">
    <property type="entry name" value="alpha/beta hydrolase"/>
    <property type="match status" value="1"/>
</dbReference>
<evidence type="ECO:0000256" key="1">
    <source>
        <dbReference type="ARBA" id="ARBA00022670"/>
    </source>
</evidence>
<dbReference type="STRING" id="553510.B1H19_15565"/>
<gene>
    <name evidence="6" type="ORF">B1H19_15565</name>
</gene>
<organism evidence="6 7">
    <name type="scientific">Streptomyces gilvosporeus</name>
    <dbReference type="NCBI Taxonomy" id="553510"/>
    <lineage>
        <taxon>Bacteria</taxon>
        <taxon>Bacillati</taxon>
        <taxon>Actinomycetota</taxon>
        <taxon>Actinomycetes</taxon>
        <taxon>Kitasatosporales</taxon>
        <taxon>Streptomycetaceae</taxon>
        <taxon>Streptomyces</taxon>
    </lineage>
</organism>
<feature type="region of interest" description="Disordered" evidence="4">
    <location>
        <begin position="466"/>
        <end position="498"/>
    </location>
</feature>
<dbReference type="PANTHER" id="PTHR11010">
    <property type="entry name" value="PROTEASE S28 PRO-X CARBOXYPEPTIDASE-RELATED"/>
    <property type="match status" value="1"/>
</dbReference>
<dbReference type="RefSeq" id="WP_083105318.1">
    <property type="nucleotide sequence ID" value="NZ_CP020569.1"/>
</dbReference>
<evidence type="ECO:0000256" key="3">
    <source>
        <dbReference type="ARBA" id="ARBA00022801"/>
    </source>
</evidence>
<feature type="signal peptide" evidence="5">
    <location>
        <begin position="1"/>
        <end position="30"/>
    </location>
</feature>
<feature type="chain" id="PRO_5010696524" evidence="5">
    <location>
        <begin position="31"/>
        <end position="498"/>
    </location>
</feature>
<evidence type="ECO:0000313" key="7">
    <source>
        <dbReference type="Proteomes" id="UP000192726"/>
    </source>
</evidence>
<dbReference type="InterPro" id="IPR029058">
    <property type="entry name" value="AB_hydrolase_fold"/>
</dbReference>
<dbReference type="Proteomes" id="UP000192726">
    <property type="component" value="Chromosome"/>
</dbReference>